<proteinExistence type="predicted"/>
<dbReference type="InParanoid" id="G0P720"/>
<organism evidence="2">
    <name type="scientific">Caenorhabditis brenneri</name>
    <name type="common">Nematode worm</name>
    <dbReference type="NCBI Taxonomy" id="135651"/>
    <lineage>
        <taxon>Eukaryota</taxon>
        <taxon>Metazoa</taxon>
        <taxon>Ecdysozoa</taxon>
        <taxon>Nematoda</taxon>
        <taxon>Chromadorea</taxon>
        <taxon>Rhabditida</taxon>
        <taxon>Rhabditina</taxon>
        <taxon>Rhabditomorpha</taxon>
        <taxon>Rhabditoidea</taxon>
        <taxon>Rhabditidae</taxon>
        <taxon>Peloderinae</taxon>
        <taxon>Caenorhabditis</taxon>
    </lineage>
</organism>
<evidence type="ECO:0000313" key="2">
    <source>
        <dbReference type="Proteomes" id="UP000008068"/>
    </source>
</evidence>
<dbReference type="HOGENOM" id="CLU_2212267_0_0_1"/>
<dbReference type="Proteomes" id="UP000008068">
    <property type="component" value="Unassembled WGS sequence"/>
</dbReference>
<dbReference type="EMBL" id="GL380106">
    <property type="protein sequence ID" value="EGT46800.1"/>
    <property type="molecule type" value="Genomic_DNA"/>
</dbReference>
<accession>G0P720</accession>
<evidence type="ECO:0000313" key="1">
    <source>
        <dbReference type="EMBL" id="EGT46800.1"/>
    </source>
</evidence>
<reference evidence="2" key="1">
    <citation type="submission" date="2011-07" db="EMBL/GenBank/DDBJ databases">
        <authorList>
            <consortium name="Caenorhabditis brenneri Sequencing and Analysis Consortium"/>
            <person name="Wilson R.K."/>
        </authorList>
    </citation>
    <scope>NUCLEOTIDE SEQUENCE [LARGE SCALE GENOMIC DNA]</scope>
    <source>
        <strain evidence="2">PB2801</strain>
    </source>
</reference>
<dbReference type="AlphaFoldDB" id="G0P720"/>
<protein>
    <submittedName>
        <fullName evidence="1">Uncharacterized protein</fullName>
    </submittedName>
</protein>
<name>G0P720_CAEBE</name>
<keyword evidence="2" id="KW-1185">Reference proteome</keyword>
<sequence length="107" mass="12878">MTPFRPPTKYERTKCWRWMYQKFRTFLKDGMTVESLITSYLEEKRIKKWSSEELVNFFQSEMIFMLPGEEELTKMEITVISKGLAKLEKEKEKSKEISDATIDSYKE</sequence>
<gene>
    <name evidence="1" type="ORF">CAEBREN_24627</name>
</gene>